<dbReference type="EMBL" id="BJOC01000011">
    <property type="protein sequence ID" value="GED21687.1"/>
    <property type="molecule type" value="Genomic_DNA"/>
</dbReference>
<evidence type="ECO:0000313" key="5">
    <source>
        <dbReference type="EMBL" id="GED21687.1"/>
    </source>
</evidence>
<dbReference type="GO" id="GO:0052621">
    <property type="term" value="F:diguanylate cyclase activity"/>
    <property type="evidence" value="ECO:0007669"/>
    <property type="project" value="UniProtKB-EC"/>
</dbReference>
<feature type="domain" description="GGDEF" evidence="4">
    <location>
        <begin position="131"/>
        <end position="264"/>
    </location>
</feature>
<organism evidence="5 6">
    <name type="scientific">Halomonas halmophila</name>
    <dbReference type="NCBI Taxonomy" id="252"/>
    <lineage>
        <taxon>Bacteria</taxon>
        <taxon>Pseudomonadati</taxon>
        <taxon>Pseudomonadota</taxon>
        <taxon>Gammaproteobacteria</taxon>
        <taxon>Oceanospirillales</taxon>
        <taxon>Halomonadaceae</taxon>
        <taxon>Halomonas</taxon>
    </lineage>
</organism>
<dbReference type="RefSeq" id="WP_170214825.1">
    <property type="nucleotide sequence ID" value="NZ_BJOC01000011.1"/>
</dbReference>
<dbReference type="Proteomes" id="UP000319812">
    <property type="component" value="Unassembled WGS sequence"/>
</dbReference>
<dbReference type="GO" id="GO:0043709">
    <property type="term" value="P:cell adhesion involved in single-species biofilm formation"/>
    <property type="evidence" value="ECO:0007669"/>
    <property type="project" value="TreeGrafter"/>
</dbReference>
<reference evidence="5 6" key="1">
    <citation type="submission" date="2019-06" db="EMBL/GenBank/DDBJ databases">
        <title>Whole genome shotgun sequence of Halomonas halmophila NBRC 15537.</title>
        <authorList>
            <person name="Hosoyama A."/>
            <person name="Uohara A."/>
            <person name="Ohji S."/>
            <person name="Ichikawa N."/>
        </authorList>
    </citation>
    <scope>NUCLEOTIDE SEQUENCE [LARGE SCALE GENOMIC DNA]</scope>
    <source>
        <strain evidence="5 6">NBRC 15537</strain>
    </source>
</reference>
<comment type="catalytic activity">
    <reaction evidence="3">
        <text>2 GTP = 3',3'-c-di-GMP + 2 diphosphate</text>
        <dbReference type="Rhea" id="RHEA:24898"/>
        <dbReference type="ChEBI" id="CHEBI:33019"/>
        <dbReference type="ChEBI" id="CHEBI:37565"/>
        <dbReference type="ChEBI" id="CHEBI:58805"/>
        <dbReference type="EC" id="2.7.7.65"/>
    </reaction>
</comment>
<dbReference type="PANTHER" id="PTHR45138:SF9">
    <property type="entry name" value="DIGUANYLATE CYCLASE DGCM-RELATED"/>
    <property type="match status" value="1"/>
</dbReference>
<dbReference type="InterPro" id="IPR050469">
    <property type="entry name" value="Diguanylate_Cyclase"/>
</dbReference>
<proteinExistence type="predicted"/>
<sequence>MTKPQPKLLQHVEELLQDAAHQDSPLREPLAQLYQHHLEQQEKLERLITIADGYQQSAHEDLHLTREQLEQQIRRQQKLSRIADRYQALLRERNLALRAASSVDPLTGLANRRRLNEQLEQWHATAERHQRALTLAMLDIDRFKSVNDSFGHGTGDKALELLAGGLQESLRASDICGRWGGEEFLLLLPETSLTQATPLMERLCQHLRQLQIPVDDDRHIALTASVGVAEHRPGDAIDATIKRADQALMEAKHQGRDRWSAAPA</sequence>
<dbReference type="PANTHER" id="PTHR45138">
    <property type="entry name" value="REGULATORY COMPONENTS OF SENSORY TRANSDUCTION SYSTEM"/>
    <property type="match status" value="1"/>
</dbReference>
<dbReference type="CDD" id="cd01949">
    <property type="entry name" value="GGDEF"/>
    <property type="match status" value="1"/>
</dbReference>
<dbReference type="EC" id="2.7.7.65" evidence="2"/>
<dbReference type="Pfam" id="PF00990">
    <property type="entry name" value="GGDEF"/>
    <property type="match status" value="1"/>
</dbReference>
<evidence type="ECO:0000256" key="2">
    <source>
        <dbReference type="ARBA" id="ARBA00012528"/>
    </source>
</evidence>
<protein>
    <recommendedName>
        <fullName evidence="2">diguanylate cyclase</fullName>
        <ecNumber evidence="2">2.7.7.65</ecNumber>
    </recommendedName>
</protein>
<dbReference type="AlphaFoldDB" id="A0A4Y4EWW5"/>
<comment type="caution">
    <text evidence="5">The sequence shown here is derived from an EMBL/GenBank/DDBJ whole genome shotgun (WGS) entry which is preliminary data.</text>
</comment>
<evidence type="ECO:0000313" key="6">
    <source>
        <dbReference type="Proteomes" id="UP000319812"/>
    </source>
</evidence>
<evidence type="ECO:0000256" key="1">
    <source>
        <dbReference type="ARBA" id="ARBA00001946"/>
    </source>
</evidence>
<dbReference type="GO" id="GO:1902201">
    <property type="term" value="P:negative regulation of bacterial-type flagellum-dependent cell motility"/>
    <property type="evidence" value="ECO:0007669"/>
    <property type="project" value="TreeGrafter"/>
</dbReference>
<accession>A0A4Y4EWW5</accession>
<comment type="cofactor">
    <cofactor evidence="1">
        <name>Mg(2+)</name>
        <dbReference type="ChEBI" id="CHEBI:18420"/>
    </cofactor>
</comment>
<dbReference type="SUPFAM" id="SSF55073">
    <property type="entry name" value="Nucleotide cyclase"/>
    <property type="match status" value="1"/>
</dbReference>
<name>A0A4Y4EWW5_9GAMM</name>
<evidence type="ECO:0000259" key="4">
    <source>
        <dbReference type="PROSITE" id="PS50887"/>
    </source>
</evidence>
<dbReference type="Gene3D" id="3.30.70.270">
    <property type="match status" value="1"/>
</dbReference>
<dbReference type="FunFam" id="3.30.70.270:FF:000001">
    <property type="entry name" value="Diguanylate cyclase domain protein"/>
    <property type="match status" value="1"/>
</dbReference>
<keyword evidence="6" id="KW-1185">Reference proteome</keyword>
<dbReference type="InterPro" id="IPR000160">
    <property type="entry name" value="GGDEF_dom"/>
</dbReference>
<dbReference type="NCBIfam" id="NF038266">
    <property type="entry name" value="diguan_SiaD"/>
    <property type="match status" value="1"/>
</dbReference>
<dbReference type="InterPro" id="IPR029787">
    <property type="entry name" value="Nucleotide_cyclase"/>
</dbReference>
<gene>
    <name evidence="5" type="ORF">HHA01_06640</name>
</gene>
<dbReference type="NCBIfam" id="TIGR00254">
    <property type="entry name" value="GGDEF"/>
    <property type="match status" value="1"/>
</dbReference>
<dbReference type="SMART" id="SM00267">
    <property type="entry name" value="GGDEF"/>
    <property type="match status" value="1"/>
</dbReference>
<dbReference type="PROSITE" id="PS50887">
    <property type="entry name" value="GGDEF"/>
    <property type="match status" value="1"/>
</dbReference>
<evidence type="ECO:0000256" key="3">
    <source>
        <dbReference type="ARBA" id="ARBA00034247"/>
    </source>
</evidence>
<dbReference type="InterPro" id="IPR043128">
    <property type="entry name" value="Rev_trsase/Diguanyl_cyclase"/>
</dbReference>
<dbReference type="GO" id="GO:0005886">
    <property type="term" value="C:plasma membrane"/>
    <property type="evidence" value="ECO:0007669"/>
    <property type="project" value="TreeGrafter"/>
</dbReference>